<accession>D2B229</accession>
<dbReference type="HOGENOM" id="CLU_3333720_0_0_11"/>
<dbReference type="AlphaFoldDB" id="D2B229"/>
<protein>
    <submittedName>
        <fullName evidence="2">Uncharacterized protein</fullName>
    </submittedName>
</protein>
<dbReference type="Proteomes" id="UP000002029">
    <property type="component" value="Chromosome"/>
</dbReference>
<organism evidence="2 3">
    <name type="scientific">Streptosporangium roseum (strain ATCC 12428 / DSM 43021 / JCM 3005 / KCTC 9067 / NCIMB 10171 / NRRL 2505 / NI 9100)</name>
    <dbReference type="NCBI Taxonomy" id="479432"/>
    <lineage>
        <taxon>Bacteria</taxon>
        <taxon>Bacillati</taxon>
        <taxon>Actinomycetota</taxon>
        <taxon>Actinomycetes</taxon>
        <taxon>Streptosporangiales</taxon>
        <taxon>Streptosporangiaceae</taxon>
        <taxon>Streptosporangium</taxon>
    </lineage>
</organism>
<gene>
    <name evidence="2" type="ordered locus">Sros_6540</name>
</gene>
<keyword evidence="3" id="KW-1185">Reference proteome</keyword>
<sequence>MLETVEGGRRTGESRAARVAVEVLFFAVALGIVYALWG</sequence>
<dbReference type="KEGG" id="sro:Sros_6540"/>
<keyword evidence="1" id="KW-0812">Transmembrane</keyword>
<proteinExistence type="predicted"/>
<keyword evidence="1" id="KW-1133">Transmembrane helix</keyword>
<evidence type="ECO:0000313" key="2">
    <source>
        <dbReference type="EMBL" id="ACZ89253.1"/>
    </source>
</evidence>
<keyword evidence="1" id="KW-0472">Membrane</keyword>
<dbReference type="EMBL" id="CP001814">
    <property type="protein sequence ID" value="ACZ89253.1"/>
    <property type="molecule type" value="Genomic_DNA"/>
</dbReference>
<feature type="transmembrane region" description="Helical" evidence="1">
    <location>
        <begin position="19"/>
        <end position="37"/>
    </location>
</feature>
<name>D2B229_STRRD</name>
<evidence type="ECO:0000313" key="3">
    <source>
        <dbReference type="Proteomes" id="UP000002029"/>
    </source>
</evidence>
<reference evidence="2 3" key="1">
    <citation type="journal article" date="2010" name="Stand. Genomic Sci.">
        <title>Complete genome sequence of Streptosporangium roseum type strain (NI 9100).</title>
        <authorList>
            <person name="Nolan M."/>
            <person name="Sikorski J."/>
            <person name="Jando M."/>
            <person name="Lucas S."/>
            <person name="Lapidus A."/>
            <person name="Glavina Del Rio T."/>
            <person name="Chen F."/>
            <person name="Tice H."/>
            <person name="Pitluck S."/>
            <person name="Cheng J.F."/>
            <person name="Chertkov O."/>
            <person name="Sims D."/>
            <person name="Meincke L."/>
            <person name="Brettin T."/>
            <person name="Han C."/>
            <person name="Detter J.C."/>
            <person name="Bruce D."/>
            <person name="Goodwin L."/>
            <person name="Land M."/>
            <person name="Hauser L."/>
            <person name="Chang Y.J."/>
            <person name="Jeffries C.D."/>
            <person name="Ivanova N."/>
            <person name="Mavromatis K."/>
            <person name="Mikhailova N."/>
            <person name="Chen A."/>
            <person name="Palaniappan K."/>
            <person name="Chain P."/>
            <person name="Rohde M."/>
            <person name="Goker M."/>
            <person name="Bristow J."/>
            <person name="Eisen J.A."/>
            <person name="Markowitz V."/>
            <person name="Hugenholtz P."/>
            <person name="Kyrpides N.C."/>
            <person name="Klenk H.P."/>
        </authorList>
    </citation>
    <scope>NUCLEOTIDE SEQUENCE [LARGE SCALE GENOMIC DNA]</scope>
    <source>
        <strain evidence="3">ATCC 12428 / DSM 43021 / JCM 3005 / NI 9100</strain>
    </source>
</reference>
<evidence type="ECO:0000256" key="1">
    <source>
        <dbReference type="SAM" id="Phobius"/>
    </source>
</evidence>